<evidence type="ECO:0000313" key="2">
    <source>
        <dbReference type="Proteomes" id="UP001208689"/>
    </source>
</evidence>
<keyword evidence="2" id="KW-1185">Reference proteome</keyword>
<reference evidence="1" key="1">
    <citation type="submission" date="2022-09" db="EMBL/GenBank/DDBJ databases">
        <title>Actin cytoskeleton and complex cell architecture in an #Asgard archaeon.</title>
        <authorList>
            <person name="Ponce Toledo R.I."/>
            <person name="Schleper C."/>
            <person name="Rodrigues Oliveira T."/>
            <person name="Wollweber F."/>
            <person name="Xu J."/>
            <person name="Rittmann S."/>
            <person name="Klingl A."/>
            <person name="Pilhofer M."/>
        </authorList>
    </citation>
    <scope>NUCLEOTIDE SEQUENCE</scope>
    <source>
        <strain evidence="1">B-35</strain>
    </source>
</reference>
<proteinExistence type="predicted"/>
<accession>A0ABY6HVX7</accession>
<dbReference type="EMBL" id="CP104013">
    <property type="protein sequence ID" value="UYP47683.1"/>
    <property type="molecule type" value="Genomic_DNA"/>
</dbReference>
<organism evidence="1 2">
    <name type="scientific">Candidatus Lokiarchaeum ossiferum</name>
    <dbReference type="NCBI Taxonomy" id="2951803"/>
    <lineage>
        <taxon>Archaea</taxon>
        <taxon>Promethearchaeati</taxon>
        <taxon>Promethearchaeota</taxon>
        <taxon>Promethearchaeia</taxon>
        <taxon>Promethearchaeales</taxon>
        <taxon>Promethearchaeaceae</taxon>
        <taxon>Candidatus Lokiarchaeum</taxon>
    </lineage>
</organism>
<evidence type="ECO:0000313" key="1">
    <source>
        <dbReference type="EMBL" id="UYP47683.1"/>
    </source>
</evidence>
<protein>
    <submittedName>
        <fullName evidence="1">Uncharacterized protein</fullName>
    </submittedName>
</protein>
<sequence>MWEIVSACTTRCHVLSLIFFRQTLKKSICHVMFVMTKQQSRPTKNLTFDISPFLPRTHVFFSYHQILKAHNFIRDVRVVMRNQEVLIQVERFH</sequence>
<dbReference type="Proteomes" id="UP001208689">
    <property type="component" value="Chromosome"/>
</dbReference>
<name>A0ABY6HVX7_9ARCH</name>
<gene>
    <name evidence="1" type="ORF">NEF87_003968</name>
</gene>